<comment type="subcellular location">
    <subcellularLocation>
        <location evidence="1">Nucleus</location>
    </subcellularLocation>
</comment>
<dbReference type="EMBL" id="CAEKKB010000003">
    <property type="protein sequence ID" value="CAB4303002.1"/>
    <property type="molecule type" value="Genomic_DNA"/>
</dbReference>
<evidence type="ECO:0000256" key="1">
    <source>
        <dbReference type="ARBA" id="ARBA00004123"/>
    </source>
</evidence>
<evidence type="ECO:0008006" key="5">
    <source>
        <dbReference type="Google" id="ProtNLM"/>
    </source>
</evidence>
<protein>
    <recommendedName>
        <fullName evidence="5">Oxidative stress 3</fullName>
    </recommendedName>
</protein>
<dbReference type="AlphaFoldDB" id="A0A6J5WTJ6"/>
<evidence type="ECO:0000313" key="4">
    <source>
        <dbReference type="Proteomes" id="UP000507245"/>
    </source>
</evidence>
<dbReference type="GO" id="GO:0005634">
    <property type="term" value="C:nucleus"/>
    <property type="evidence" value="ECO:0007669"/>
    <property type="project" value="UniProtKB-SubCell"/>
</dbReference>
<evidence type="ECO:0000256" key="2">
    <source>
        <dbReference type="ARBA" id="ARBA00023242"/>
    </source>
</evidence>
<reference evidence="4" key="1">
    <citation type="journal article" date="2020" name="Genome Biol.">
        <title>Gamete binning: chromosome-level and haplotype-resolved genome assembly enabled by high-throughput single-cell sequencing of gamete genomes.</title>
        <authorList>
            <person name="Campoy J.A."/>
            <person name="Sun H."/>
            <person name="Goel M."/>
            <person name="Jiao W.-B."/>
            <person name="Folz-Donahue K."/>
            <person name="Wang N."/>
            <person name="Rubio M."/>
            <person name="Liu C."/>
            <person name="Kukat C."/>
            <person name="Ruiz D."/>
            <person name="Huettel B."/>
            <person name="Schneeberger K."/>
        </authorList>
    </citation>
    <scope>NUCLEOTIDE SEQUENCE [LARGE SCALE GENOMIC DNA]</scope>
    <source>
        <strain evidence="4">cv. Rojo Pasion</strain>
    </source>
</reference>
<dbReference type="OrthoDB" id="694201at2759"/>
<dbReference type="Proteomes" id="UP000507245">
    <property type="component" value="Unassembled WGS sequence"/>
</dbReference>
<dbReference type="PANTHER" id="PTHR33172">
    <property type="entry name" value="OS08G0516900 PROTEIN"/>
    <property type="match status" value="1"/>
</dbReference>
<proteinExistence type="predicted"/>
<gene>
    <name evidence="3" type="ORF">ORAREDHAP_LOCUS18942</name>
</gene>
<dbReference type="GO" id="GO:0006950">
    <property type="term" value="P:response to stress"/>
    <property type="evidence" value="ECO:0007669"/>
    <property type="project" value="UniProtKB-ARBA"/>
</dbReference>
<organism evidence="3 4">
    <name type="scientific">Prunus armeniaca</name>
    <name type="common">Apricot</name>
    <name type="synonym">Armeniaca vulgaris</name>
    <dbReference type="NCBI Taxonomy" id="36596"/>
    <lineage>
        <taxon>Eukaryota</taxon>
        <taxon>Viridiplantae</taxon>
        <taxon>Streptophyta</taxon>
        <taxon>Embryophyta</taxon>
        <taxon>Tracheophyta</taxon>
        <taxon>Spermatophyta</taxon>
        <taxon>Magnoliopsida</taxon>
        <taxon>eudicotyledons</taxon>
        <taxon>Gunneridae</taxon>
        <taxon>Pentapetalae</taxon>
        <taxon>rosids</taxon>
        <taxon>fabids</taxon>
        <taxon>Rosales</taxon>
        <taxon>Rosaceae</taxon>
        <taxon>Amygdaloideae</taxon>
        <taxon>Amygdaleae</taxon>
        <taxon>Prunus</taxon>
    </lineage>
</organism>
<dbReference type="PANTHER" id="PTHR33172:SF104">
    <property type="entry name" value="OS02G0227100 PROTEIN"/>
    <property type="match status" value="1"/>
</dbReference>
<dbReference type="InterPro" id="IPR051992">
    <property type="entry name" value="OxStress_Response_Reg"/>
</dbReference>
<sequence length="275" mass="30026">MGESSEEQMLHAPCLITQYDSYTKAREDSCVIMKGHDDDGDDDDNGYMYDTTSSISVSDRSTSSLELVDDASSSTTTSSSCSSSFNSHGSLHDLSDLMAQLPIKRGLSKYFEGKCQSFTSLSKVKSIEDLAKKESPYNQRKALKQSKSYGGGLGSYRSYTLPKATISKIKKTSSASRASYLSSDNLTFSSRTRGGSFGSNTLPPIPASGGPKLEGIFDQLRVWLVDVYISFSPLLVCLCPTSLEPLELRVDMLERHSLLVMGSKIRALIQVDLPK</sequence>
<keyword evidence="2" id="KW-0539">Nucleus</keyword>
<evidence type="ECO:0000313" key="3">
    <source>
        <dbReference type="EMBL" id="CAB4303002.1"/>
    </source>
</evidence>
<name>A0A6J5WTJ6_PRUAR</name>
<keyword evidence="4" id="KW-1185">Reference proteome</keyword>
<accession>A0A6J5WTJ6</accession>